<dbReference type="GO" id="GO:0016020">
    <property type="term" value="C:membrane"/>
    <property type="evidence" value="ECO:0007669"/>
    <property type="project" value="InterPro"/>
</dbReference>
<dbReference type="OrthoDB" id="9803035at2"/>
<dbReference type="EC" id="2.3.1.51" evidence="4"/>
<dbReference type="Pfam" id="PF01553">
    <property type="entry name" value="Acyltransferase"/>
    <property type="match status" value="1"/>
</dbReference>
<evidence type="ECO:0000313" key="7">
    <source>
        <dbReference type="Proteomes" id="UP000186795"/>
    </source>
</evidence>
<dbReference type="GO" id="GO:0006654">
    <property type="term" value="P:phosphatidic acid biosynthetic process"/>
    <property type="evidence" value="ECO:0007669"/>
    <property type="project" value="TreeGrafter"/>
</dbReference>
<keyword evidence="4" id="KW-0594">Phospholipid biosynthesis</keyword>
<protein>
    <recommendedName>
        <fullName evidence="4">1-acyl-sn-glycerol-3-phosphate acyltransferase</fullName>
        <ecNumber evidence="4">2.3.1.51</ecNumber>
    </recommendedName>
</protein>
<keyword evidence="3 4" id="KW-0012">Acyltransferase</keyword>
<evidence type="ECO:0000256" key="2">
    <source>
        <dbReference type="ARBA" id="ARBA00022679"/>
    </source>
</evidence>
<keyword evidence="7" id="KW-1185">Reference proteome</keyword>
<dbReference type="InterPro" id="IPR004552">
    <property type="entry name" value="AGP_acyltrans"/>
</dbReference>
<dbReference type="CDD" id="cd07989">
    <property type="entry name" value="LPLAT_AGPAT-like"/>
    <property type="match status" value="1"/>
</dbReference>
<gene>
    <name evidence="6" type="ORF">SAMN05421790_101186</name>
</gene>
<dbReference type="SUPFAM" id="SSF69593">
    <property type="entry name" value="Glycerol-3-phosphate (1)-acyltransferase"/>
    <property type="match status" value="1"/>
</dbReference>
<comment type="domain">
    <text evidence="4">The HXXXXD motif is essential for acyltransferase activity and may constitute the binding site for the phosphate moiety of the glycerol-3-phosphate.</text>
</comment>
<comment type="similarity">
    <text evidence="1 4">Belongs to the 1-acyl-sn-glycerol-3-phosphate acyltransferase family.</text>
</comment>
<organism evidence="6 7">
    <name type="scientific">Kroppenstedtia eburnea</name>
    <dbReference type="NCBI Taxonomy" id="714067"/>
    <lineage>
        <taxon>Bacteria</taxon>
        <taxon>Bacillati</taxon>
        <taxon>Bacillota</taxon>
        <taxon>Bacilli</taxon>
        <taxon>Bacillales</taxon>
        <taxon>Thermoactinomycetaceae</taxon>
        <taxon>Kroppenstedtia</taxon>
    </lineage>
</organism>
<accession>A0A1N7IPD2</accession>
<evidence type="ECO:0000256" key="3">
    <source>
        <dbReference type="ARBA" id="ARBA00023315"/>
    </source>
</evidence>
<name>A0A1N7IPD2_9BACL</name>
<keyword evidence="4" id="KW-1208">Phospholipid metabolism</keyword>
<evidence type="ECO:0000256" key="1">
    <source>
        <dbReference type="ARBA" id="ARBA00008655"/>
    </source>
</evidence>
<evidence type="ECO:0000259" key="5">
    <source>
        <dbReference type="SMART" id="SM00563"/>
    </source>
</evidence>
<dbReference type="SMART" id="SM00563">
    <property type="entry name" value="PlsC"/>
    <property type="match status" value="1"/>
</dbReference>
<dbReference type="PANTHER" id="PTHR10434:SF11">
    <property type="entry name" value="1-ACYL-SN-GLYCEROL-3-PHOSPHATE ACYLTRANSFERASE"/>
    <property type="match status" value="1"/>
</dbReference>
<keyword evidence="2 4" id="KW-0808">Transferase</keyword>
<comment type="catalytic activity">
    <reaction evidence="4">
        <text>a 1-acyl-sn-glycero-3-phosphate + an acyl-CoA = a 1,2-diacyl-sn-glycero-3-phosphate + CoA</text>
        <dbReference type="Rhea" id="RHEA:19709"/>
        <dbReference type="ChEBI" id="CHEBI:57287"/>
        <dbReference type="ChEBI" id="CHEBI:57970"/>
        <dbReference type="ChEBI" id="CHEBI:58342"/>
        <dbReference type="ChEBI" id="CHEBI:58608"/>
        <dbReference type="EC" id="2.3.1.51"/>
    </reaction>
</comment>
<dbReference type="NCBIfam" id="TIGR00530">
    <property type="entry name" value="AGP_acyltrn"/>
    <property type="match status" value="1"/>
</dbReference>
<dbReference type="AlphaFoldDB" id="A0A1N7IPD2"/>
<dbReference type="EMBL" id="FTOD01000001">
    <property type="protein sequence ID" value="SIS38940.1"/>
    <property type="molecule type" value="Genomic_DNA"/>
</dbReference>
<dbReference type="PANTHER" id="PTHR10434">
    <property type="entry name" value="1-ACYL-SN-GLYCEROL-3-PHOSPHATE ACYLTRANSFERASE"/>
    <property type="match status" value="1"/>
</dbReference>
<keyword evidence="4" id="KW-0443">Lipid metabolism</keyword>
<evidence type="ECO:0000256" key="4">
    <source>
        <dbReference type="RuleBase" id="RU361267"/>
    </source>
</evidence>
<proteinExistence type="inferred from homology"/>
<evidence type="ECO:0000313" key="6">
    <source>
        <dbReference type="EMBL" id="SIS38940.1"/>
    </source>
</evidence>
<dbReference type="InterPro" id="IPR002123">
    <property type="entry name" value="Plipid/glycerol_acylTrfase"/>
</dbReference>
<reference evidence="7" key="1">
    <citation type="submission" date="2017-01" db="EMBL/GenBank/DDBJ databases">
        <authorList>
            <person name="Varghese N."/>
            <person name="Submissions S."/>
        </authorList>
    </citation>
    <scope>NUCLEOTIDE SEQUENCE [LARGE SCALE GENOMIC DNA]</scope>
    <source>
        <strain evidence="7">DSM 45196</strain>
    </source>
</reference>
<sequence>MLYTIFRAFFRLFFTVFYRWEVRGLERIPDREGVVICCNHISNLDPPLLGSAMHRPVRFMAKEELFRIPVLSFLIRKFGAFPVQRGSADKRAIKKALSILKQGEVLGVFPEGTRSKTGKLGEAHTGASFIALKGEGQVVPAAIVGPYRLFRKVTIIFGHPLDLSEYRGQKWTSQSLKEVTDRIMGEIDSLLEESRREPS</sequence>
<dbReference type="GO" id="GO:0003841">
    <property type="term" value="F:1-acylglycerol-3-phosphate O-acyltransferase activity"/>
    <property type="evidence" value="ECO:0007669"/>
    <property type="project" value="UniProtKB-UniRule"/>
</dbReference>
<dbReference type="Proteomes" id="UP000186795">
    <property type="component" value="Unassembled WGS sequence"/>
</dbReference>
<feature type="domain" description="Phospholipid/glycerol acyltransferase" evidence="5">
    <location>
        <begin position="34"/>
        <end position="146"/>
    </location>
</feature>
<keyword evidence="4" id="KW-0444">Lipid biosynthesis</keyword>